<keyword evidence="1" id="KW-1133">Transmembrane helix</keyword>
<evidence type="ECO:0000256" key="1">
    <source>
        <dbReference type="SAM" id="Phobius"/>
    </source>
</evidence>
<evidence type="ECO:0000313" key="2">
    <source>
        <dbReference type="EMBL" id="EEZ71831.1"/>
    </source>
</evidence>
<gene>
    <name evidence="2" type="ORF">NEICINOT_04069</name>
</gene>
<accession>D0W334</accession>
<dbReference type="EMBL" id="ACDY02000005">
    <property type="protein sequence ID" value="EEZ71831.1"/>
    <property type="molecule type" value="Genomic_DNA"/>
</dbReference>
<comment type="caution">
    <text evidence="2">The sequence shown here is derived from an EMBL/GenBank/DDBJ whole genome shotgun (WGS) entry which is preliminary data.</text>
</comment>
<proteinExistence type="predicted"/>
<name>D0W334_NEICI</name>
<evidence type="ECO:0000313" key="3">
    <source>
        <dbReference type="Proteomes" id="UP000003294"/>
    </source>
</evidence>
<sequence>MRGKQLHFFFKVFDIGIGAALVFGNDFIAAAVVADGIAKGDVNVKGERFI</sequence>
<feature type="transmembrane region" description="Helical" evidence="1">
    <location>
        <begin position="12"/>
        <end position="34"/>
    </location>
</feature>
<protein>
    <submittedName>
        <fullName evidence="2">Gram-positive signal peptide protein, YSIRK family</fullName>
    </submittedName>
</protein>
<keyword evidence="1" id="KW-0472">Membrane</keyword>
<organism evidence="2 3">
    <name type="scientific">Neisseria cinerea ATCC 14685</name>
    <dbReference type="NCBI Taxonomy" id="546262"/>
    <lineage>
        <taxon>Bacteria</taxon>
        <taxon>Pseudomonadati</taxon>
        <taxon>Pseudomonadota</taxon>
        <taxon>Betaproteobacteria</taxon>
        <taxon>Neisseriales</taxon>
        <taxon>Neisseriaceae</taxon>
        <taxon>Neisseria</taxon>
    </lineage>
</organism>
<dbReference type="Proteomes" id="UP000003294">
    <property type="component" value="Unassembled WGS sequence"/>
</dbReference>
<keyword evidence="1" id="KW-0812">Transmembrane</keyword>
<dbReference type="STRING" id="546262.NEICINOT_04069"/>
<reference evidence="2 3" key="1">
    <citation type="submission" date="2009-10" db="EMBL/GenBank/DDBJ databases">
        <authorList>
            <person name="Weinstock G."/>
            <person name="Sodergren E."/>
            <person name="Clifton S."/>
            <person name="Fulton L."/>
            <person name="Fulton B."/>
            <person name="Courtney L."/>
            <person name="Fronick C."/>
            <person name="Harrison M."/>
            <person name="Strong C."/>
            <person name="Farmer C."/>
            <person name="Delahaunty K."/>
            <person name="Markovic C."/>
            <person name="Hall O."/>
            <person name="Minx P."/>
            <person name="Tomlinson C."/>
            <person name="Mitreva M."/>
            <person name="Nelson J."/>
            <person name="Hou S."/>
            <person name="Wollam A."/>
            <person name="Pepin K.H."/>
            <person name="Johnson M."/>
            <person name="Bhonagiri V."/>
            <person name="Nash W.E."/>
            <person name="Warren W."/>
            <person name="Chinwalla A."/>
            <person name="Mardis E.R."/>
            <person name="Wilson R.K."/>
        </authorList>
    </citation>
    <scope>NUCLEOTIDE SEQUENCE [LARGE SCALE GENOMIC DNA]</scope>
    <source>
        <strain evidence="2 3">ATCC 14685</strain>
    </source>
</reference>
<dbReference type="AlphaFoldDB" id="D0W334"/>